<name>A0ABD2QLC6_9PLAT</name>
<comment type="caution">
    <text evidence="3">The sequence shown here is derived from an EMBL/GenBank/DDBJ whole genome shotgun (WGS) entry which is preliminary data.</text>
</comment>
<sequence>MDPSNSENKLKPDQERALRLVDRVSYVLIDKDQALCDCPYKNGHVHLSAPSIYLAALENLDLSPGKTFLNVGSGTGYFSTVVGLILGTSPANHGFEILKKCFQHSLECLDSFIFSDAIYERDFAKPNFFNENIFNLVPVEVLTDSVNDNSDSESDDMQNFDAIYNWFPDQILRDNGEYSHFEVTLNFPGQYTCPVNLIPYDRIYIGGEVSSKHQFRSLIKLLSPNQQSEPINASQDMDIVLKVGTDSPTEEQSEKKDIDSPTESIDQHTDGTVSADAELNEETNDETKWEFVPQQYFFRTEFEIYMREKAGLHPFITKQLVAQKLFN</sequence>
<dbReference type="PANTHER" id="PTHR11579">
    <property type="entry name" value="PROTEIN-L-ISOASPARTATE O-METHYLTRANSFERASE"/>
    <property type="match status" value="1"/>
</dbReference>
<dbReference type="EMBL" id="JBJKFK010000066">
    <property type="protein sequence ID" value="KAL3320240.1"/>
    <property type="molecule type" value="Genomic_DNA"/>
</dbReference>
<dbReference type="SUPFAM" id="SSF53335">
    <property type="entry name" value="S-adenosyl-L-methionine-dependent methyltransferases"/>
    <property type="match status" value="1"/>
</dbReference>
<dbReference type="InterPro" id="IPR029063">
    <property type="entry name" value="SAM-dependent_MTases_sf"/>
</dbReference>
<dbReference type="InterPro" id="IPR000682">
    <property type="entry name" value="PCMT"/>
</dbReference>
<dbReference type="Proteomes" id="UP001626550">
    <property type="component" value="Unassembled WGS sequence"/>
</dbReference>
<organism evidence="3 4">
    <name type="scientific">Cichlidogyrus casuarinus</name>
    <dbReference type="NCBI Taxonomy" id="1844966"/>
    <lineage>
        <taxon>Eukaryota</taxon>
        <taxon>Metazoa</taxon>
        <taxon>Spiralia</taxon>
        <taxon>Lophotrochozoa</taxon>
        <taxon>Platyhelminthes</taxon>
        <taxon>Monogenea</taxon>
        <taxon>Monopisthocotylea</taxon>
        <taxon>Dactylogyridea</taxon>
        <taxon>Ancyrocephalidae</taxon>
        <taxon>Cichlidogyrus</taxon>
    </lineage>
</organism>
<comment type="similarity">
    <text evidence="1">Belongs to the methyltransferase superfamily. L-isoaspartyl/D-aspartyl protein methyltransferase family.</text>
</comment>
<dbReference type="PANTHER" id="PTHR11579:SF9">
    <property type="entry name" value="PROTEIN-L-ISOASPARTATE O-METHYLTRANSFERASE"/>
    <property type="match status" value="1"/>
</dbReference>
<reference evidence="3 4" key="1">
    <citation type="submission" date="2024-11" db="EMBL/GenBank/DDBJ databases">
        <title>Adaptive evolution of stress response genes in parasites aligns with host niche diversity.</title>
        <authorList>
            <person name="Hahn C."/>
            <person name="Resl P."/>
        </authorList>
    </citation>
    <scope>NUCLEOTIDE SEQUENCE [LARGE SCALE GENOMIC DNA]</scope>
    <source>
        <strain evidence="3">EGGRZ-B1_66</strain>
        <tissue evidence="3">Body</tissue>
    </source>
</reference>
<evidence type="ECO:0000313" key="4">
    <source>
        <dbReference type="Proteomes" id="UP001626550"/>
    </source>
</evidence>
<dbReference type="AlphaFoldDB" id="A0ABD2QLC6"/>
<feature type="compositionally biased region" description="Basic and acidic residues" evidence="2">
    <location>
        <begin position="252"/>
        <end position="269"/>
    </location>
</feature>
<evidence type="ECO:0000256" key="1">
    <source>
        <dbReference type="ARBA" id="ARBA00005369"/>
    </source>
</evidence>
<protein>
    <recommendedName>
        <fullName evidence="5">Protein-L-isoaspartate O-methyltransferase domain-containing protein 2</fullName>
    </recommendedName>
</protein>
<dbReference type="Pfam" id="PF01135">
    <property type="entry name" value="PCMT"/>
    <property type="match status" value="1"/>
</dbReference>
<proteinExistence type="inferred from homology"/>
<feature type="region of interest" description="Disordered" evidence="2">
    <location>
        <begin position="245"/>
        <end position="285"/>
    </location>
</feature>
<keyword evidence="4" id="KW-1185">Reference proteome</keyword>
<accession>A0ABD2QLC6</accession>
<gene>
    <name evidence="3" type="ORF">Ciccas_001072</name>
</gene>
<dbReference type="Gene3D" id="3.40.50.150">
    <property type="entry name" value="Vaccinia Virus protein VP39"/>
    <property type="match status" value="1"/>
</dbReference>
<evidence type="ECO:0000256" key="2">
    <source>
        <dbReference type="SAM" id="MobiDB-lite"/>
    </source>
</evidence>
<evidence type="ECO:0000313" key="3">
    <source>
        <dbReference type="EMBL" id="KAL3320240.1"/>
    </source>
</evidence>
<evidence type="ECO:0008006" key="5">
    <source>
        <dbReference type="Google" id="ProtNLM"/>
    </source>
</evidence>